<dbReference type="GO" id="GO:0016324">
    <property type="term" value="C:apical plasma membrane"/>
    <property type="evidence" value="ECO:0007669"/>
    <property type="project" value="TreeGrafter"/>
</dbReference>
<dbReference type="Pfam" id="PF01770">
    <property type="entry name" value="Folate_carrier"/>
    <property type="match status" value="1"/>
</dbReference>
<keyword evidence="4" id="KW-1185">Reference proteome</keyword>
<dbReference type="AlphaFoldDB" id="A0A8C9QQ52"/>
<dbReference type="Ensembl" id="ENSSDAT00000029391.1">
    <property type="protein sequence ID" value="ENSSDAP00000025714.1"/>
    <property type="gene ID" value="ENSSDAG00000023351.1"/>
</dbReference>
<dbReference type="GO" id="GO:0098838">
    <property type="term" value="P:folate transmembrane transport"/>
    <property type="evidence" value="ECO:0007669"/>
    <property type="project" value="TreeGrafter"/>
</dbReference>
<evidence type="ECO:0000256" key="2">
    <source>
        <dbReference type="SAM" id="MobiDB-lite"/>
    </source>
</evidence>
<feature type="region of interest" description="Disordered" evidence="2">
    <location>
        <begin position="1"/>
        <end position="23"/>
    </location>
</feature>
<proteinExistence type="inferred from homology"/>
<evidence type="ECO:0000256" key="1">
    <source>
        <dbReference type="ARBA" id="ARBA00005773"/>
    </source>
</evidence>
<reference evidence="3" key="1">
    <citation type="submission" date="2025-08" db="UniProtKB">
        <authorList>
            <consortium name="Ensembl"/>
        </authorList>
    </citation>
    <scope>IDENTIFICATION</scope>
</reference>
<evidence type="ECO:0000313" key="4">
    <source>
        <dbReference type="Proteomes" id="UP000694422"/>
    </source>
</evidence>
<dbReference type="GO" id="GO:0016323">
    <property type="term" value="C:basolateral plasma membrane"/>
    <property type="evidence" value="ECO:0007669"/>
    <property type="project" value="TreeGrafter"/>
</dbReference>
<dbReference type="GO" id="GO:0005542">
    <property type="term" value="F:folic acid binding"/>
    <property type="evidence" value="ECO:0007669"/>
    <property type="project" value="TreeGrafter"/>
</dbReference>
<organism evidence="3 4">
    <name type="scientific">Spermophilus dauricus</name>
    <name type="common">Daurian ground squirrel</name>
    <dbReference type="NCBI Taxonomy" id="99837"/>
    <lineage>
        <taxon>Eukaryota</taxon>
        <taxon>Metazoa</taxon>
        <taxon>Chordata</taxon>
        <taxon>Craniata</taxon>
        <taxon>Vertebrata</taxon>
        <taxon>Euteleostomi</taxon>
        <taxon>Mammalia</taxon>
        <taxon>Eutheria</taxon>
        <taxon>Euarchontoglires</taxon>
        <taxon>Glires</taxon>
        <taxon>Rodentia</taxon>
        <taxon>Sciuromorpha</taxon>
        <taxon>Sciuridae</taxon>
        <taxon>Xerinae</taxon>
        <taxon>Marmotini</taxon>
        <taxon>Spermophilus</taxon>
    </lineage>
</organism>
<sequence>MVPSGQVAEKEASEEPGPGPEPHSWRCLVFYLCFYGFMAQMRPGESFITPYLLGPDKNFTREQTLWRPLQTLYLPRQSHPPA</sequence>
<name>A0A8C9QQ52_SPEDA</name>
<dbReference type="Proteomes" id="UP000694422">
    <property type="component" value="Unplaced"/>
</dbReference>
<comment type="similarity">
    <text evidence="1">Belongs to the reduced folate carrier (RFC) transporter (TC 2.A.48) family.</text>
</comment>
<accession>A0A8C9QQ52</accession>
<dbReference type="PANTHER" id="PTHR10686:SF12">
    <property type="entry name" value="REDUCED FOLATE TRANSPORTER"/>
    <property type="match status" value="1"/>
</dbReference>
<dbReference type="InterPro" id="IPR002666">
    <property type="entry name" value="Folate_carrier"/>
</dbReference>
<dbReference type="PANTHER" id="PTHR10686">
    <property type="entry name" value="FOLATE TRANSPORTER"/>
    <property type="match status" value="1"/>
</dbReference>
<protein>
    <submittedName>
        <fullName evidence="3">Uncharacterized protein</fullName>
    </submittedName>
</protein>
<evidence type="ECO:0000313" key="3">
    <source>
        <dbReference type="Ensembl" id="ENSSDAP00000025714.1"/>
    </source>
</evidence>
<reference evidence="3" key="2">
    <citation type="submission" date="2025-09" db="UniProtKB">
        <authorList>
            <consortium name="Ensembl"/>
        </authorList>
    </citation>
    <scope>IDENTIFICATION</scope>
</reference>
<dbReference type="GO" id="GO:0008518">
    <property type="term" value="F:folate:monoatomic anion antiporter activity"/>
    <property type="evidence" value="ECO:0007669"/>
    <property type="project" value="TreeGrafter"/>
</dbReference>